<evidence type="ECO:0000313" key="3">
    <source>
        <dbReference type="Proteomes" id="UP001178507"/>
    </source>
</evidence>
<feature type="transmembrane region" description="Helical" evidence="1">
    <location>
        <begin position="71"/>
        <end position="89"/>
    </location>
</feature>
<reference evidence="2" key="1">
    <citation type="submission" date="2023-08" db="EMBL/GenBank/DDBJ databases">
        <authorList>
            <person name="Chen Y."/>
            <person name="Shah S."/>
            <person name="Dougan E. K."/>
            <person name="Thang M."/>
            <person name="Chan C."/>
        </authorList>
    </citation>
    <scope>NUCLEOTIDE SEQUENCE</scope>
</reference>
<keyword evidence="1" id="KW-0472">Membrane</keyword>
<accession>A0AA36MW67</accession>
<keyword evidence="1" id="KW-1133">Transmembrane helix</keyword>
<comment type="caution">
    <text evidence="2">The sequence shown here is derived from an EMBL/GenBank/DDBJ whole genome shotgun (WGS) entry which is preliminary data.</text>
</comment>
<keyword evidence="1" id="KW-0812">Transmembrane</keyword>
<proteinExistence type="predicted"/>
<name>A0AA36MW67_9DINO</name>
<dbReference type="EMBL" id="CAUJNA010001313">
    <property type="protein sequence ID" value="CAJ1385982.1"/>
    <property type="molecule type" value="Genomic_DNA"/>
</dbReference>
<keyword evidence="3" id="KW-1185">Reference proteome</keyword>
<evidence type="ECO:0000256" key="1">
    <source>
        <dbReference type="SAM" id="Phobius"/>
    </source>
</evidence>
<sequence length="911" mass="100921">MVGVSSAVVGASASYGGMGLWQYNRDSFMFNANVHQAKRFQTQSLLLARTALFREDIRDLAALTINKVDSYLIVNTLKLGFIVTIFFNFDRTDKGDSARTFIEEQVNVIFSMTLLTSCFWLLCSVWFSMHAVILAQSVTTKMLVQTLRMPLAAVSELDRSMERAEDYEASLSRAFRVPLWQRMARYADVWKPPMAPAPKAAPAAEVIPAVSIRDVLEGTVSLTPAEEIATIGYMEPHLKIYRLLHTSWAAFELYGQIAMEIGTTCLLSGLGYFSLFYLREVDTSDSFVVKGGGWASFGYLSISCWWSLIQCLNISLAGKIFLAVLTLAGPLFIAAKYFRFGDMQSTGLEFVPWAFPAIFTLQATWVLIICWSGVVRKDWPSYWNASRYVNVLHSDKGPPRGHDEVSNGPRQWLSQTRILDRPLSLSDTESEDSTPDFNPSTLASSLVAANLLLDSLDAVLEAEDLSGLKNLQSARNYLYEMTRAVSAIPKSAARSLRNVSGFWVKDASGTGCFPRAQRHHWVDPHDTNQGKTGPAVPCDELAEAAVHLGQLLFCSAENWTKMDMQQLEEYGGFPVSGARSFRAQFTKHLDKNALSGRWQFFGGVVINTVLWLTASAWSWQYTCDRHCMPEERAVDALAGSNLQLRLEPPWLAPASLGCGADGNSTSLAFADAAAGVFLERFDGSGWMGHWSGPIGPRGPCRHTLDADFGPFGRLWVACDDGLQLVTMPVFWEGHSDSPLAYKMDSFLSELRLPSLQLIALDEIPQPGVQLQGIVLSDSRLVGLGPDASGDWKILGTISSPIRSWTAISLRRSVAFAIDDRAQVFSFKAGTGEWEGPYQMPTDVVWKGVCAIHVTSWLALGTPGQENEQTRNRAPDTELWQFNKPSKEIPPGILEDIRNYKTSHDRQAADIH</sequence>
<feature type="transmembrane region" description="Helical" evidence="1">
    <location>
        <begin position="320"/>
        <end position="338"/>
    </location>
</feature>
<evidence type="ECO:0000313" key="2">
    <source>
        <dbReference type="EMBL" id="CAJ1385982.1"/>
    </source>
</evidence>
<dbReference type="Proteomes" id="UP001178507">
    <property type="component" value="Unassembled WGS sequence"/>
</dbReference>
<feature type="transmembrane region" description="Helical" evidence="1">
    <location>
        <begin position="291"/>
        <end position="308"/>
    </location>
</feature>
<protein>
    <submittedName>
        <fullName evidence="2">Uncharacterized protein</fullName>
    </submittedName>
</protein>
<dbReference type="AlphaFoldDB" id="A0AA36MW67"/>
<feature type="transmembrane region" description="Helical" evidence="1">
    <location>
        <begin position="109"/>
        <end position="135"/>
    </location>
</feature>
<feature type="transmembrane region" description="Helical" evidence="1">
    <location>
        <begin position="350"/>
        <end position="374"/>
    </location>
</feature>
<feature type="transmembrane region" description="Helical" evidence="1">
    <location>
        <begin position="600"/>
        <end position="619"/>
    </location>
</feature>
<gene>
    <name evidence="2" type="ORF">EVOR1521_LOCUS12452</name>
</gene>
<feature type="transmembrane region" description="Helical" evidence="1">
    <location>
        <begin position="257"/>
        <end position="279"/>
    </location>
</feature>
<organism evidence="2 3">
    <name type="scientific">Effrenium voratum</name>
    <dbReference type="NCBI Taxonomy" id="2562239"/>
    <lineage>
        <taxon>Eukaryota</taxon>
        <taxon>Sar</taxon>
        <taxon>Alveolata</taxon>
        <taxon>Dinophyceae</taxon>
        <taxon>Suessiales</taxon>
        <taxon>Symbiodiniaceae</taxon>
        <taxon>Effrenium</taxon>
    </lineage>
</organism>